<sequence length="355" mass="39697">MEMTPTCMRNNWNNCKTGTEIGSVRGEGAMLSITEAKQIPREYLHVGSDVEVLSQDSGIRGCWFRASIIKKHKDKVKVRYQDIKDAADEANKLEVFSICLLMPFLYHSSSVGEMRLYLCIVEWILASKVAAPDQLGFRICGKGIIRPCPRDCVPLVADAGTAVDAWWQDTWCEGVIFQKESEDRIHVYFPGEKQESVFSYDQLRPSLEWLGNGWTQIKGRPDIVTSIPSCLEKKKGMVKSDGNKLDQGANYNFEKAAKSDAGCNESPQNSGVTYEGKQLGVVHDLSKDDLLSQLRWRTSKKRKRVSAGSGLKVPENRPSPCERFVIPTSLKADRENCKYMGDSLFASTVVQPLAS</sequence>
<dbReference type="Pfam" id="PF05641">
    <property type="entry name" value="Agenet"/>
    <property type="match status" value="1"/>
</dbReference>
<dbReference type="CDD" id="cd20405">
    <property type="entry name" value="Tudor_Agenet_AtDUF_rpt1_3"/>
    <property type="match status" value="1"/>
</dbReference>
<dbReference type="EMBL" id="JAKUCV010002307">
    <property type="protein sequence ID" value="KAJ4843165.1"/>
    <property type="molecule type" value="Genomic_DNA"/>
</dbReference>
<dbReference type="PANTHER" id="PTHR31917">
    <property type="entry name" value="AGENET DOMAIN-CONTAINING PROTEIN-RELATED"/>
    <property type="match status" value="1"/>
</dbReference>
<gene>
    <name evidence="2" type="ORF">Tsubulata_018592</name>
</gene>
<evidence type="ECO:0000313" key="2">
    <source>
        <dbReference type="EMBL" id="KAJ4843165.1"/>
    </source>
</evidence>
<dbReference type="PANTHER" id="PTHR31917:SF58">
    <property type="entry name" value="AGENET AND BROMO-ADJACENT HOMOLOGY (BAH) DOMAIN-CONTAINING PROTEIN"/>
    <property type="match status" value="1"/>
</dbReference>
<dbReference type="InterPro" id="IPR008395">
    <property type="entry name" value="Agenet-like_dom"/>
</dbReference>
<feature type="domain" description="Agenet" evidence="1">
    <location>
        <begin position="155"/>
        <end position="211"/>
    </location>
</feature>
<dbReference type="Proteomes" id="UP001141552">
    <property type="component" value="Unassembled WGS sequence"/>
</dbReference>
<reference evidence="2" key="2">
    <citation type="journal article" date="2023" name="Plants (Basel)">
        <title>Annotation of the Turnera subulata (Passifloraceae) Draft Genome Reveals the S-Locus Evolved after the Divergence of Turneroideae from Passifloroideae in a Stepwise Manner.</title>
        <authorList>
            <person name="Henning P.M."/>
            <person name="Roalson E.H."/>
            <person name="Mir W."/>
            <person name="McCubbin A.G."/>
            <person name="Shore J.S."/>
        </authorList>
    </citation>
    <scope>NUCLEOTIDE SEQUENCE</scope>
    <source>
        <strain evidence="2">F60SS</strain>
    </source>
</reference>
<reference evidence="2" key="1">
    <citation type="submission" date="2022-02" db="EMBL/GenBank/DDBJ databases">
        <authorList>
            <person name="Henning P.M."/>
            <person name="McCubbin A.G."/>
            <person name="Shore J.S."/>
        </authorList>
    </citation>
    <scope>NUCLEOTIDE SEQUENCE</scope>
    <source>
        <strain evidence="2">F60SS</strain>
        <tissue evidence="2">Leaves</tissue>
    </source>
</reference>
<dbReference type="AlphaFoldDB" id="A0A9Q0JJN5"/>
<dbReference type="SMART" id="SM00743">
    <property type="entry name" value="Agenet"/>
    <property type="match status" value="2"/>
</dbReference>
<organism evidence="2 3">
    <name type="scientific">Turnera subulata</name>
    <dbReference type="NCBI Taxonomy" id="218843"/>
    <lineage>
        <taxon>Eukaryota</taxon>
        <taxon>Viridiplantae</taxon>
        <taxon>Streptophyta</taxon>
        <taxon>Embryophyta</taxon>
        <taxon>Tracheophyta</taxon>
        <taxon>Spermatophyta</taxon>
        <taxon>Magnoliopsida</taxon>
        <taxon>eudicotyledons</taxon>
        <taxon>Gunneridae</taxon>
        <taxon>Pentapetalae</taxon>
        <taxon>rosids</taxon>
        <taxon>fabids</taxon>
        <taxon>Malpighiales</taxon>
        <taxon>Passifloraceae</taxon>
        <taxon>Turnera</taxon>
    </lineage>
</organism>
<keyword evidence="3" id="KW-1185">Reference proteome</keyword>
<dbReference type="InterPro" id="IPR014002">
    <property type="entry name" value="Agenet_dom_plant"/>
</dbReference>
<comment type="caution">
    <text evidence="2">The sequence shown here is derived from an EMBL/GenBank/DDBJ whole genome shotgun (WGS) entry which is preliminary data.</text>
</comment>
<feature type="non-terminal residue" evidence="2">
    <location>
        <position position="1"/>
    </location>
</feature>
<accession>A0A9Q0JJN5</accession>
<evidence type="ECO:0000313" key="3">
    <source>
        <dbReference type="Proteomes" id="UP001141552"/>
    </source>
</evidence>
<feature type="domain" description="Agenet" evidence="1">
    <location>
        <begin position="42"/>
        <end position="109"/>
    </location>
</feature>
<evidence type="ECO:0000259" key="1">
    <source>
        <dbReference type="SMART" id="SM00743"/>
    </source>
</evidence>
<protein>
    <recommendedName>
        <fullName evidence="1">Agenet domain-containing protein</fullName>
    </recommendedName>
</protein>
<name>A0A9Q0JJN5_9ROSI</name>
<proteinExistence type="predicted"/>
<dbReference type="OrthoDB" id="1883212at2759"/>